<evidence type="ECO:0000313" key="4">
    <source>
        <dbReference type="EMBL" id="MDG0815760.1"/>
    </source>
</evidence>
<protein>
    <submittedName>
        <fullName evidence="4">CBS domain-containing protein</fullName>
    </submittedName>
</protein>
<evidence type="ECO:0000313" key="5">
    <source>
        <dbReference type="Proteomes" id="UP001152321"/>
    </source>
</evidence>
<dbReference type="PROSITE" id="PS51371">
    <property type="entry name" value="CBS"/>
    <property type="match status" value="2"/>
</dbReference>
<dbReference type="InterPro" id="IPR051257">
    <property type="entry name" value="Diverse_CBS-Domain"/>
</dbReference>
<gene>
    <name evidence="4" type="ORF">NWE73_05270</name>
</gene>
<dbReference type="PANTHER" id="PTHR43080">
    <property type="entry name" value="CBS DOMAIN-CONTAINING PROTEIN CBSX3, MITOCHONDRIAL"/>
    <property type="match status" value="1"/>
</dbReference>
<dbReference type="InterPro" id="IPR046342">
    <property type="entry name" value="CBS_dom_sf"/>
</dbReference>
<proteinExistence type="predicted"/>
<dbReference type="CDD" id="cd04622">
    <property type="entry name" value="CBS_pair_HRP1_like"/>
    <property type="match status" value="1"/>
</dbReference>
<feature type="domain" description="CBS" evidence="3">
    <location>
        <begin position="7"/>
        <end position="63"/>
    </location>
</feature>
<dbReference type="SUPFAM" id="SSF54631">
    <property type="entry name" value="CBS-domain pair"/>
    <property type="match status" value="1"/>
</dbReference>
<dbReference type="Proteomes" id="UP001152321">
    <property type="component" value="Unassembled WGS sequence"/>
</dbReference>
<keyword evidence="1 2" id="KW-0129">CBS domain</keyword>
<organism evidence="4 5">
    <name type="scientific">Bdellovibrio svalbardensis</name>
    <dbReference type="NCBI Taxonomy" id="2972972"/>
    <lineage>
        <taxon>Bacteria</taxon>
        <taxon>Pseudomonadati</taxon>
        <taxon>Bdellovibrionota</taxon>
        <taxon>Bdellovibrionia</taxon>
        <taxon>Bdellovibrionales</taxon>
        <taxon>Pseudobdellovibrionaceae</taxon>
        <taxon>Bdellovibrio</taxon>
    </lineage>
</organism>
<evidence type="ECO:0000256" key="1">
    <source>
        <dbReference type="ARBA" id="ARBA00023122"/>
    </source>
</evidence>
<name>A0ABT6DFY3_9BACT</name>
<comment type="caution">
    <text evidence="4">The sequence shown here is derived from an EMBL/GenBank/DDBJ whole genome shotgun (WGS) entry which is preliminary data.</text>
</comment>
<accession>A0ABT6DFY3</accession>
<evidence type="ECO:0000256" key="2">
    <source>
        <dbReference type="PROSITE-ProRule" id="PRU00703"/>
    </source>
</evidence>
<dbReference type="RefSeq" id="WP_277577230.1">
    <property type="nucleotide sequence ID" value="NZ_JANRMI010000001.1"/>
</dbReference>
<dbReference type="InterPro" id="IPR000644">
    <property type="entry name" value="CBS_dom"/>
</dbReference>
<keyword evidence="5" id="KW-1185">Reference proteome</keyword>
<evidence type="ECO:0000259" key="3">
    <source>
        <dbReference type="PROSITE" id="PS51371"/>
    </source>
</evidence>
<feature type="domain" description="CBS" evidence="3">
    <location>
        <begin position="72"/>
        <end position="131"/>
    </location>
</feature>
<dbReference type="Gene3D" id="3.10.580.10">
    <property type="entry name" value="CBS-domain"/>
    <property type="match status" value="1"/>
</dbReference>
<dbReference type="PANTHER" id="PTHR43080:SF2">
    <property type="entry name" value="CBS DOMAIN-CONTAINING PROTEIN"/>
    <property type="match status" value="1"/>
</dbReference>
<dbReference type="EMBL" id="JANRMI010000001">
    <property type="protein sequence ID" value="MDG0815760.1"/>
    <property type="molecule type" value="Genomic_DNA"/>
</dbReference>
<dbReference type="Pfam" id="PF00571">
    <property type="entry name" value="CBS"/>
    <property type="match status" value="2"/>
</dbReference>
<reference evidence="4" key="1">
    <citation type="submission" date="2022-08" db="EMBL/GenBank/DDBJ databases">
        <title>Novel Bdellovibrio Species Isolated from Svalbard: Designation Bdellovibrio svalbardensis.</title>
        <authorList>
            <person name="Mitchell R.J."/>
            <person name="Choi S.Y."/>
        </authorList>
    </citation>
    <scope>NUCLEOTIDE SEQUENCE</scope>
    <source>
        <strain evidence="4">PAP01</strain>
    </source>
</reference>
<sequence length="137" mass="15379">MRVKEVMRPRAEVIHFDHTVAEAAKMMLKGDYGCIPVERADKMVGMLTDRDIVVRVVAKGLDPAKTTVEECMSEGINYCFDDDDIAVVGQTMISKKIRRMPVINRSKRLVGMLSLGDIANRAQNRNLSHDILSHVSH</sequence>
<dbReference type="SMART" id="SM00116">
    <property type="entry name" value="CBS"/>
    <property type="match status" value="2"/>
</dbReference>